<organism evidence="1 2">
    <name type="scientific">Acinetobacter baumannii 1499986</name>
    <dbReference type="NCBI Taxonomy" id="1310673"/>
    <lineage>
        <taxon>Bacteria</taxon>
        <taxon>Pseudomonadati</taxon>
        <taxon>Pseudomonadota</taxon>
        <taxon>Gammaproteobacteria</taxon>
        <taxon>Moraxellales</taxon>
        <taxon>Moraxellaceae</taxon>
        <taxon>Acinetobacter</taxon>
        <taxon>Acinetobacter calcoaceticus/baumannii complex</taxon>
    </lineage>
</organism>
<gene>
    <name evidence="1" type="ORF">J572_4015</name>
</gene>
<sequence length="49" mass="5584">MNRVIIMSKALAYAPAVNTARTKLPSTESDPFYFRHITRKSVIMKIITT</sequence>
<comment type="caution">
    <text evidence="1">The sequence shown here is derived from an EMBL/GenBank/DDBJ whole genome shotgun (WGS) entry which is preliminary data.</text>
</comment>
<evidence type="ECO:0000313" key="1">
    <source>
        <dbReference type="EMBL" id="KCX96961.1"/>
    </source>
</evidence>
<dbReference type="Proteomes" id="UP000027309">
    <property type="component" value="Unassembled WGS sequence"/>
</dbReference>
<evidence type="ECO:0000313" key="2">
    <source>
        <dbReference type="Proteomes" id="UP000027309"/>
    </source>
</evidence>
<dbReference type="AlphaFoldDB" id="A0A836LWR1"/>
<reference evidence="1 2" key="1">
    <citation type="submission" date="2014-04" db="EMBL/GenBank/DDBJ databases">
        <title>Comparative genomics and transcriptomics to identify genetic mechanisms underlying the emergence of carbapenem resistant Acinetobacter baumannii (CRAb).</title>
        <authorList>
            <person name="Harris A.D."/>
            <person name="Johnson K.J."/>
            <person name="George J."/>
            <person name="Nadendla S."/>
            <person name="Daugherty S.C."/>
            <person name="Parankush S."/>
            <person name="Sadzewicz L."/>
            <person name="Tallon L."/>
            <person name="Sengamalay N."/>
            <person name="Hazen T.H."/>
            <person name="Rasko D.A."/>
        </authorList>
    </citation>
    <scope>NUCLEOTIDE SEQUENCE [LARGE SCALE GENOMIC DNA]</scope>
    <source>
        <strain evidence="1 2">1499986</strain>
    </source>
</reference>
<protein>
    <submittedName>
        <fullName evidence="1">Uncharacterized protein</fullName>
    </submittedName>
</protein>
<accession>A0A836LWR1</accession>
<name>A0A836LWR1_ACIBA</name>
<dbReference type="EMBL" id="JMOA01000121">
    <property type="protein sequence ID" value="KCX96961.1"/>
    <property type="molecule type" value="Genomic_DNA"/>
</dbReference>
<proteinExistence type="predicted"/>